<evidence type="ECO:0000313" key="4">
    <source>
        <dbReference type="EMBL" id="WCT12384.1"/>
    </source>
</evidence>
<dbReference type="InterPro" id="IPR038765">
    <property type="entry name" value="Papain-like_cys_pep_sf"/>
</dbReference>
<dbReference type="SMART" id="SM00460">
    <property type="entry name" value="TGc"/>
    <property type="match status" value="1"/>
</dbReference>
<dbReference type="InterPro" id="IPR002931">
    <property type="entry name" value="Transglutaminase-like"/>
</dbReference>
<keyword evidence="5" id="KW-1185">Reference proteome</keyword>
<protein>
    <submittedName>
        <fullName evidence="4">Transglutaminase domain-containing protein</fullName>
    </submittedName>
</protein>
<feature type="repeat" description="TPR" evidence="1">
    <location>
        <begin position="565"/>
        <end position="598"/>
    </location>
</feature>
<dbReference type="Proteomes" id="UP001216139">
    <property type="component" value="Chromosome"/>
</dbReference>
<dbReference type="Gene3D" id="1.25.40.10">
    <property type="entry name" value="Tetratricopeptide repeat domain"/>
    <property type="match status" value="2"/>
</dbReference>
<dbReference type="EMBL" id="CP117167">
    <property type="protein sequence ID" value="WCT12384.1"/>
    <property type="molecule type" value="Genomic_DNA"/>
</dbReference>
<feature type="chain" id="PRO_5046015751" evidence="2">
    <location>
        <begin position="25"/>
        <end position="1253"/>
    </location>
</feature>
<accession>A0ABY7T806</accession>
<gene>
    <name evidence="4" type="ORF">PQO05_00365</name>
</gene>
<organism evidence="4 5">
    <name type="scientific">Mucilaginibacter jinjuensis</name>
    <dbReference type="NCBI Taxonomy" id="1176721"/>
    <lineage>
        <taxon>Bacteria</taxon>
        <taxon>Pseudomonadati</taxon>
        <taxon>Bacteroidota</taxon>
        <taxon>Sphingobacteriia</taxon>
        <taxon>Sphingobacteriales</taxon>
        <taxon>Sphingobacteriaceae</taxon>
        <taxon>Mucilaginibacter</taxon>
    </lineage>
</organism>
<dbReference type="PROSITE" id="PS51257">
    <property type="entry name" value="PROKAR_LIPOPROTEIN"/>
    <property type="match status" value="1"/>
</dbReference>
<dbReference type="InterPro" id="IPR019734">
    <property type="entry name" value="TPR_rpt"/>
</dbReference>
<keyword evidence="1" id="KW-0802">TPR repeat</keyword>
<keyword evidence="2" id="KW-0732">Signal</keyword>
<dbReference type="Gene3D" id="2.60.40.3140">
    <property type="match status" value="1"/>
</dbReference>
<feature type="signal peptide" evidence="2">
    <location>
        <begin position="1"/>
        <end position="24"/>
    </location>
</feature>
<proteinExistence type="predicted"/>
<name>A0ABY7T806_9SPHI</name>
<dbReference type="InterPro" id="IPR011990">
    <property type="entry name" value="TPR-like_helical_dom_sf"/>
</dbReference>
<dbReference type="RefSeq" id="WP_273630644.1">
    <property type="nucleotide sequence ID" value="NZ_CP117167.1"/>
</dbReference>
<dbReference type="SMART" id="SM00028">
    <property type="entry name" value="TPR"/>
    <property type="match status" value="2"/>
</dbReference>
<dbReference type="Gene3D" id="3.10.620.30">
    <property type="match status" value="1"/>
</dbReference>
<feature type="repeat" description="TPR" evidence="1">
    <location>
        <begin position="599"/>
        <end position="632"/>
    </location>
</feature>
<feature type="domain" description="Transglutaminase-like" evidence="3">
    <location>
        <begin position="932"/>
        <end position="1000"/>
    </location>
</feature>
<evidence type="ECO:0000256" key="2">
    <source>
        <dbReference type="SAM" id="SignalP"/>
    </source>
</evidence>
<dbReference type="Gene3D" id="2.60.120.1130">
    <property type="match status" value="1"/>
</dbReference>
<evidence type="ECO:0000256" key="1">
    <source>
        <dbReference type="PROSITE-ProRule" id="PRU00339"/>
    </source>
</evidence>
<evidence type="ECO:0000259" key="3">
    <source>
        <dbReference type="SMART" id="SM00460"/>
    </source>
</evidence>
<dbReference type="PROSITE" id="PS50005">
    <property type="entry name" value="TPR"/>
    <property type="match status" value="2"/>
</dbReference>
<sequence>MIKPNPLKSLLCLMLVLACNNLFAQTDLQKAWQAFYANKRTESRALFTEAAKQNQSAGEALLGLSLLAQLDKPASESFDYFAKFCAQSKNPQPYIYALWTTASVNEGSGKKTPQQLAFFKDLAANRQYDGMLPAMASQMIGKHYESSKQYDKADAEYKNTGSVDSWQITGEFENISTSGFDKKYDDVLAHPEAGAIFTSKQGTKIGWREVKAPRHDHWVDFEYFSNSHNSIVFAQSFVKADEDQTVQLRTGVSGSVKVWVNDAQVLSEADERNNDLDTYIQNVKLNKGYNRILIQLGESYCDNLNFMVRLTDDKGYVLHNLTYTAQAQPYTKAAAYNLAAVQPVGITYFADKVKQNPDDDLSKILLAEAYLRNDRTFESRRLVDELKKKYPDNTFLNVMLIQIFSREDNRTGTETIKEAIKNADPHSLQALIYKYSELYNQKEFDKAADVVKEIEANYPGQEEYIYSTKIGLAGSNKNQDELVRLGEEAYLKFPDNRELVQLKYAIVKELHKDVPGSLAVLKKYVDNNDDYTMVKILSEAYFAAGNADLGYKVLNDEIANKPYATGIYSYIGNQYYNQQNYAKSEEAYLKTIAIAPTISSYYASLGKINEMSNNKDKSVSYYQKDLELNPNDYESIKSLRKLQNKKDVFAYFTDPDVDAIVKAAPKAGDYPDDNSVILNEEVQKVVYEQGGSEARKFLTVKILTQKGIESWKEYNIDTDSWQDLVVEAAEVIKANGTKVPAERNESQLVFTNLEVGDVVNMRYKVQNYEKGRLAGYFWDSFYFTHGKPYVTTKYSLLIARNQKFNSTFSQQAINPVKTSVDDFDMYVWQNNKQASLQYEDKMPPMDDVANVLYLTSIPDWKFISDWYNDMATAKARTNYEVKQVIGDLFTGKPNLSQMQKVEKIYNYITGNISYSSVSFRQSGLIPQNPAAVINTRIGDCKDVATLFVAMCKEAGIKAQLVLVKTRDNGLLSMPLPSIDFNHCMAKVNLDKQDYYIELTSQYLPFRCLYGSALNSTLLDINDESVPTDAISYLHPTTRKENNVKRNTNILFSEKNMVITEKTFETGSMAGGLRESYGELSQKDRIKRLKEAISSTYPDVEITKLDYKNIDRLNPTDTVYVNLSYQLGNVTKSIGGMSIFNLPWSSKISANDLQVSLPRTSGIDLSQMFYTDNDVESITINLPAGKKMVESMLPVTLSNDIIEYSIVPKQIGNKLILTRSFKLKKDFVPADKVPQFNTFFKKMVEADNKELAMR</sequence>
<evidence type="ECO:0000313" key="5">
    <source>
        <dbReference type="Proteomes" id="UP001216139"/>
    </source>
</evidence>
<dbReference type="Pfam" id="PF01841">
    <property type="entry name" value="Transglut_core"/>
    <property type="match status" value="1"/>
</dbReference>
<reference evidence="4 5" key="1">
    <citation type="submission" date="2023-02" db="EMBL/GenBank/DDBJ databases">
        <title>Genome sequence of Mucilaginibacter jinjuensis strain KACC 16571.</title>
        <authorList>
            <person name="Kim S."/>
            <person name="Heo J."/>
            <person name="Kwon S.-W."/>
        </authorList>
    </citation>
    <scope>NUCLEOTIDE SEQUENCE [LARGE SCALE GENOMIC DNA]</scope>
    <source>
        <strain evidence="4 5">KACC 16571</strain>
    </source>
</reference>
<dbReference type="SUPFAM" id="SSF54001">
    <property type="entry name" value="Cysteine proteinases"/>
    <property type="match status" value="1"/>
</dbReference>
<dbReference type="SUPFAM" id="SSF48452">
    <property type="entry name" value="TPR-like"/>
    <property type="match status" value="2"/>
</dbReference>